<dbReference type="Gene3D" id="3.40.50.2000">
    <property type="entry name" value="Glycogen Phosphorylase B"/>
    <property type="match status" value="2"/>
</dbReference>
<dbReference type="Pfam" id="PF13692">
    <property type="entry name" value="Glyco_trans_1_4"/>
    <property type="match status" value="1"/>
</dbReference>
<evidence type="ECO:0000256" key="1">
    <source>
        <dbReference type="ARBA" id="ARBA00022679"/>
    </source>
</evidence>
<evidence type="ECO:0000313" key="3">
    <source>
        <dbReference type="Proteomes" id="UP001317322"/>
    </source>
</evidence>
<dbReference type="PANTHER" id="PTHR46401">
    <property type="entry name" value="GLYCOSYLTRANSFERASE WBBK-RELATED"/>
    <property type="match status" value="1"/>
</dbReference>
<evidence type="ECO:0000313" key="2">
    <source>
        <dbReference type="EMBL" id="UUI63933.1"/>
    </source>
</evidence>
<accession>A0ABY5K2B7</accession>
<proteinExistence type="predicted"/>
<protein>
    <submittedName>
        <fullName evidence="2">Glycosyltransferase family 4 protein</fullName>
    </submittedName>
</protein>
<dbReference type="CDD" id="cd03801">
    <property type="entry name" value="GT4_PimA-like"/>
    <property type="match status" value="1"/>
</dbReference>
<keyword evidence="1" id="KW-0808">Transferase</keyword>
<dbReference type="SUPFAM" id="SSF53756">
    <property type="entry name" value="UDP-Glycosyltransferase/glycogen phosphorylase"/>
    <property type="match status" value="1"/>
</dbReference>
<organism evidence="2 3">
    <name type="scientific">Cellulomonas wangsupingiae</name>
    <dbReference type="NCBI Taxonomy" id="2968085"/>
    <lineage>
        <taxon>Bacteria</taxon>
        <taxon>Bacillati</taxon>
        <taxon>Actinomycetota</taxon>
        <taxon>Actinomycetes</taxon>
        <taxon>Micrococcales</taxon>
        <taxon>Cellulomonadaceae</taxon>
        <taxon>Cellulomonas</taxon>
    </lineage>
</organism>
<dbReference type="EMBL" id="CP101989">
    <property type="protein sequence ID" value="UUI63933.1"/>
    <property type="molecule type" value="Genomic_DNA"/>
</dbReference>
<dbReference type="RefSeq" id="WP_227565477.1">
    <property type="nucleotide sequence ID" value="NZ_CP101989.1"/>
</dbReference>
<name>A0ABY5K2B7_9CELL</name>
<dbReference type="PANTHER" id="PTHR46401:SF2">
    <property type="entry name" value="GLYCOSYLTRANSFERASE WBBK-RELATED"/>
    <property type="match status" value="1"/>
</dbReference>
<keyword evidence="3" id="KW-1185">Reference proteome</keyword>
<reference evidence="2 3" key="1">
    <citation type="submission" date="2022-07" db="EMBL/GenBank/DDBJ databases">
        <title>Novel species in genus cellulomonas.</title>
        <authorList>
            <person name="Ye L."/>
        </authorList>
    </citation>
    <scope>NUCLEOTIDE SEQUENCE [LARGE SCALE GENOMIC DNA]</scope>
    <source>
        <strain evidence="3">zg-Y908</strain>
    </source>
</reference>
<gene>
    <name evidence="2" type="ORF">NP075_12410</name>
</gene>
<dbReference type="Proteomes" id="UP001317322">
    <property type="component" value="Chromosome"/>
</dbReference>
<sequence length="364" mass="39914">MRISFVASVCVPFDAISASVRANVRWAMEAGHDVRLFTGRCEYDDLPATVVPGPGELASDPFFRTSDLVVLSFGIYYTQFAALVAAPTGARVVVQFHNVTPRELLPSWHHEVIDLSMQQIALMRFVDEVFCISEVNLAFLRERGVRAPALVRRLAIDVPLDPPPAKPSHSDGVLRIAFLGRFVRSKGPLELLVALDEALPEISQDRVELSMVGNTDFSDADHLREVQAAASRLERASGGRLTVTILGNAQDAHRNEVLRESDLFVLPTYHEGFCVPVVEAFASGCDIVTYDNSNLPVITNGMATLVPTGDVEALSEALRGRAEVVGSQEWQRSGYADHVDRAARYVAEFAPERVRDQFLADLAG</sequence>